<organism evidence="3 4">
    <name type="scientific">Nocardioides soli</name>
    <dbReference type="NCBI Taxonomy" id="1036020"/>
    <lineage>
        <taxon>Bacteria</taxon>
        <taxon>Bacillati</taxon>
        <taxon>Actinomycetota</taxon>
        <taxon>Actinomycetes</taxon>
        <taxon>Propionibacteriales</taxon>
        <taxon>Nocardioidaceae</taxon>
        <taxon>Nocardioides</taxon>
    </lineage>
</organism>
<gene>
    <name evidence="3" type="ORF">FHU40_005457</name>
</gene>
<dbReference type="PANTHER" id="PTHR39159">
    <property type="match status" value="1"/>
</dbReference>
<dbReference type="AlphaFoldDB" id="A0A7W4W286"/>
<dbReference type="PANTHER" id="PTHR39159:SF1">
    <property type="entry name" value="UPF0374 PROTEIN YGAC"/>
    <property type="match status" value="1"/>
</dbReference>
<dbReference type="InterPro" id="IPR035930">
    <property type="entry name" value="FomD-like_sf"/>
</dbReference>
<keyword evidence="4" id="KW-1185">Reference proteome</keyword>
<evidence type="ECO:0000313" key="4">
    <source>
        <dbReference type="Proteomes" id="UP000589626"/>
    </source>
</evidence>
<dbReference type="GO" id="GO:0016787">
    <property type="term" value="F:hydrolase activity"/>
    <property type="evidence" value="ECO:0007669"/>
    <property type="project" value="UniProtKB-KW"/>
</dbReference>
<evidence type="ECO:0000313" key="3">
    <source>
        <dbReference type="EMBL" id="MBB3045597.1"/>
    </source>
</evidence>
<reference evidence="3 4" key="1">
    <citation type="submission" date="2020-08" db="EMBL/GenBank/DDBJ databases">
        <title>Sequencing the genomes of 1000 actinobacteria strains.</title>
        <authorList>
            <person name="Klenk H.-P."/>
        </authorList>
    </citation>
    <scope>NUCLEOTIDE SEQUENCE [LARGE SCALE GENOMIC DNA]</scope>
    <source>
        <strain evidence="3 4">DSM 105498</strain>
    </source>
</reference>
<sequence length="175" mass="19524">MVRDAADGLVSWLPCTTPVLRAARADGRGKRDDADTMFTTDLVQQRGTHALFDQLRIAPTGRPWSVWVFFAEGSGEFAGWYVNLEAPHVRDQRTVFTSDHVLDLFVDPDGSVVRKDEDELALAVAQGVFNEEEAGAIQRSARAVEQLVADWGSPFCDGWETFRPDPEWTVPRLFG</sequence>
<dbReference type="SUPFAM" id="SSF159234">
    <property type="entry name" value="FomD-like"/>
    <property type="match status" value="1"/>
</dbReference>
<proteinExistence type="predicted"/>
<evidence type="ECO:0000256" key="1">
    <source>
        <dbReference type="ARBA" id="ARBA00022801"/>
    </source>
</evidence>
<accession>A0A7W4W286</accession>
<dbReference type="Gene3D" id="2.40.380.10">
    <property type="entry name" value="FomD-like"/>
    <property type="match status" value="1"/>
</dbReference>
<protein>
    <recommendedName>
        <fullName evidence="2">DUF402 domain-containing protein</fullName>
    </recommendedName>
</protein>
<dbReference type="InterPro" id="IPR007295">
    <property type="entry name" value="DUF402"/>
</dbReference>
<dbReference type="RefSeq" id="WP_183595582.1">
    <property type="nucleotide sequence ID" value="NZ_JACHWR010000013.1"/>
</dbReference>
<dbReference type="Proteomes" id="UP000589626">
    <property type="component" value="Unassembled WGS sequence"/>
</dbReference>
<evidence type="ECO:0000259" key="2">
    <source>
        <dbReference type="Pfam" id="PF04167"/>
    </source>
</evidence>
<comment type="caution">
    <text evidence="3">The sequence shown here is derived from an EMBL/GenBank/DDBJ whole genome shotgun (WGS) entry which is preliminary data.</text>
</comment>
<feature type="domain" description="DUF402" evidence="2">
    <location>
        <begin position="52"/>
        <end position="152"/>
    </location>
</feature>
<dbReference type="EMBL" id="JACHWR010000013">
    <property type="protein sequence ID" value="MBB3045597.1"/>
    <property type="molecule type" value="Genomic_DNA"/>
</dbReference>
<dbReference type="Pfam" id="PF04167">
    <property type="entry name" value="DUF402"/>
    <property type="match status" value="1"/>
</dbReference>
<keyword evidence="1" id="KW-0378">Hydrolase</keyword>
<dbReference type="InterPro" id="IPR050212">
    <property type="entry name" value="Ntdp-like"/>
</dbReference>
<name>A0A7W4W286_9ACTN</name>